<dbReference type="GO" id="GO:0042302">
    <property type="term" value="F:structural constituent of cuticle"/>
    <property type="evidence" value="ECO:0007669"/>
    <property type="project" value="UniProtKB-UniRule"/>
</dbReference>
<dbReference type="GO" id="GO:0005615">
    <property type="term" value="C:extracellular space"/>
    <property type="evidence" value="ECO:0007669"/>
    <property type="project" value="TreeGrafter"/>
</dbReference>
<dbReference type="GO" id="GO:0031012">
    <property type="term" value="C:extracellular matrix"/>
    <property type="evidence" value="ECO:0007669"/>
    <property type="project" value="TreeGrafter"/>
</dbReference>
<evidence type="ECO:0000313" key="4">
    <source>
        <dbReference type="RefSeq" id="XP_018322276.1"/>
    </source>
</evidence>
<dbReference type="InterPro" id="IPR051217">
    <property type="entry name" value="Insect_Cuticle_Struc_Prot"/>
</dbReference>
<keyword evidence="1 2" id="KW-0193">Cuticle</keyword>
<dbReference type="STRING" id="224129.A0A1W4WE85"/>
<dbReference type="Proteomes" id="UP000192223">
    <property type="component" value="Unplaced"/>
</dbReference>
<dbReference type="InParanoid" id="A0A1W4WE85"/>
<name>A0A1W4WE85_AGRPL</name>
<dbReference type="KEGG" id="apln:108734994"/>
<dbReference type="OrthoDB" id="6348134at2759"/>
<keyword evidence="3" id="KW-1185">Reference proteome</keyword>
<proteinExistence type="predicted"/>
<dbReference type="PANTHER" id="PTHR12236:SF75">
    <property type="entry name" value="CUTICULAR PROTEIN 62BB, ISOFORM A"/>
    <property type="match status" value="1"/>
</dbReference>
<dbReference type="PROSITE" id="PS51155">
    <property type="entry name" value="CHIT_BIND_RR_2"/>
    <property type="match status" value="1"/>
</dbReference>
<evidence type="ECO:0000256" key="1">
    <source>
        <dbReference type="ARBA" id="ARBA00022460"/>
    </source>
</evidence>
<dbReference type="PROSITE" id="PS00233">
    <property type="entry name" value="CHIT_BIND_RR_1"/>
    <property type="match status" value="1"/>
</dbReference>
<dbReference type="RefSeq" id="XP_018322276.1">
    <property type="nucleotide sequence ID" value="XM_018466774.1"/>
</dbReference>
<reference evidence="4" key="1">
    <citation type="submission" date="2025-08" db="UniProtKB">
        <authorList>
            <consortium name="RefSeq"/>
        </authorList>
    </citation>
    <scope>IDENTIFICATION</scope>
    <source>
        <tissue evidence="4">Entire body</tissue>
    </source>
</reference>
<accession>A0A1W4WE85</accession>
<dbReference type="Pfam" id="PF00379">
    <property type="entry name" value="Chitin_bind_4"/>
    <property type="match status" value="1"/>
</dbReference>
<evidence type="ECO:0000256" key="2">
    <source>
        <dbReference type="PROSITE-ProRule" id="PRU00497"/>
    </source>
</evidence>
<dbReference type="InterPro" id="IPR000618">
    <property type="entry name" value="Insect_cuticle"/>
</dbReference>
<feature type="non-terminal residue" evidence="4">
    <location>
        <position position="1"/>
    </location>
</feature>
<protein>
    <submittedName>
        <fullName evidence="4">Cuticle protein 21-like</fullName>
    </submittedName>
</protein>
<dbReference type="PANTHER" id="PTHR12236">
    <property type="entry name" value="STRUCTURAL CONTITUENT OF CUTICLE"/>
    <property type="match status" value="1"/>
</dbReference>
<evidence type="ECO:0000313" key="3">
    <source>
        <dbReference type="Proteomes" id="UP000192223"/>
    </source>
</evidence>
<sequence>FQVFSILLATCYANNEPESYSFYRFSGPVSGKVQEIQVPSQYKGVAVDYVAKPDYSYNYEVQDPAIGNQQKRKESRDGDAVQGEYSFLQADGVTRVVRYVADPVNGFKATVEYV</sequence>
<dbReference type="AlphaFoldDB" id="A0A1W4WE85"/>
<dbReference type="InterPro" id="IPR031311">
    <property type="entry name" value="CHIT_BIND_RR_consensus"/>
</dbReference>
<dbReference type="GeneID" id="108734994"/>
<organism evidence="3 4">
    <name type="scientific">Agrilus planipennis</name>
    <name type="common">Emerald ash borer</name>
    <name type="synonym">Agrilus marcopoli</name>
    <dbReference type="NCBI Taxonomy" id="224129"/>
    <lineage>
        <taxon>Eukaryota</taxon>
        <taxon>Metazoa</taxon>
        <taxon>Ecdysozoa</taxon>
        <taxon>Arthropoda</taxon>
        <taxon>Hexapoda</taxon>
        <taxon>Insecta</taxon>
        <taxon>Pterygota</taxon>
        <taxon>Neoptera</taxon>
        <taxon>Endopterygota</taxon>
        <taxon>Coleoptera</taxon>
        <taxon>Polyphaga</taxon>
        <taxon>Elateriformia</taxon>
        <taxon>Buprestoidea</taxon>
        <taxon>Buprestidae</taxon>
        <taxon>Agrilinae</taxon>
        <taxon>Agrilus</taxon>
    </lineage>
</organism>
<gene>
    <name evidence="4" type="primary">LOC108734994</name>
</gene>
<dbReference type="PRINTS" id="PR00947">
    <property type="entry name" value="CUTICLE"/>
</dbReference>